<evidence type="ECO:0000313" key="3">
    <source>
        <dbReference type="Proteomes" id="UP000801492"/>
    </source>
</evidence>
<feature type="region of interest" description="Disordered" evidence="1">
    <location>
        <begin position="343"/>
        <end position="384"/>
    </location>
</feature>
<proteinExistence type="predicted"/>
<dbReference type="OrthoDB" id="6818644at2759"/>
<organism evidence="2 3">
    <name type="scientific">Ignelater luminosus</name>
    <name type="common">Cucubano</name>
    <name type="synonym">Pyrophorus luminosus</name>
    <dbReference type="NCBI Taxonomy" id="2038154"/>
    <lineage>
        <taxon>Eukaryota</taxon>
        <taxon>Metazoa</taxon>
        <taxon>Ecdysozoa</taxon>
        <taxon>Arthropoda</taxon>
        <taxon>Hexapoda</taxon>
        <taxon>Insecta</taxon>
        <taxon>Pterygota</taxon>
        <taxon>Neoptera</taxon>
        <taxon>Endopterygota</taxon>
        <taxon>Coleoptera</taxon>
        <taxon>Polyphaga</taxon>
        <taxon>Elateriformia</taxon>
        <taxon>Elateroidea</taxon>
        <taxon>Elateridae</taxon>
        <taxon>Agrypninae</taxon>
        <taxon>Pyrophorini</taxon>
        <taxon>Ignelater</taxon>
    </lineage>
</organism>
<dbReference type="EMBL" id="VTPC01085971">
    <property type="protein sequence ID" value="KAF2886924.1"/>
    <property type="molecule type" value="Genomic_DNA"/>
</dbReference>
<protein>
    <submittedName>
        <fullName evidence="2">Uncharacterized protein</fullName>
    </submittedName>
</protein>
<dbReference type="AlphaFoldDB" id="A0A8K0CII1"/>
<evidence type="ECO:0000256" key="1">
    <source>
        <dbReference type="SAM" id="MobiDB-lite"/>
    </source>
</evidence>
<reference evidence="2" key="1">
    <citation type="submission" date="2019-08" db="EMBL/GenBank/DDBJ databases">
        <title>The genome of the North American firefly Photinus pyralis.</title>
        <authorList>
            <consortium name="Photinus pyralis genome working group"/>
            <person name="Fallon T.R."/>
            <person name="Sander Lower S.E."/>
            <person name="Weng J.-K."/>
        </authorList>
    </citation>
    <scope>NUCLEOTIDE SEQUENCE</scope>
    <source>
        <strain evidence="2">TRF0915ILg1</strain>
        <tissue evidence="2">Whole body</tissue>
    </source>
</reference>
<comment type="caution">
    <text evidence="2">The sequence shown here is derived from an EMBL/GenBank/DDBJ whole genome shotgun (WGS) entry which is preliminary data.</text>
</comment>
<accession>A0A8K0CII1</accession>
<evidence type="ECO:0000313" key="2">
    <source>
        <dbReference type="EMBL" id="KAF2886924.1"/>
    </source>
</evidence>
<keyword evidence="3" id="KW-1185">Reference proteome</keyword>
<sequence length="384" mass="43921">MYRQVLINRDDDVTPLNSSNVIDSIPSLREQHERKEKSNLYRKANSYAKFMIRSSITDTVYQKIMDKPTVCKVWVALNEQFKISSGEQLFKLRYESVLQEALVADSINQNKKNKHKKNKQKNKSEQICNYCLQAGQWVKDCQKWISNKKNQKVSAANSNAFMFTEVVKAFLIEPNPTVWWIDNGVTKHVTNLSTYFTSFQRFESPCFIKSAGIENLVAVGSDSVQVTSSTAQDKNPKSVFKSTAVECWLTSKDRAMVYKTCDAGRTLFKTTIKSVLPNEILEINDIDVTLQLYYKKWGHQDKRHVRARLQKELEVKVSSKDGNTICGPCIYDKAQHLNEGKLEELKSPDSFNSEHPTESDWEESPNKNLSADKAFLSGSIKNQS</sequence>
<gene>
    <name evidence="2" type="ORF">ILUMI_19249</name>
</gene>
<dbReference type="Proteomes" id="UP000801492">
    <property type="component" value="Unassembled WGS sequence"/>
</dbReference>
<name>A0A8K0CII1_IGNLU</name>